<proteinExistence type="predicted"/>
<feature type="transmembrane region" description="Helical" evidence="2">
    <location>
        <begin position="62"/>
        <end position="86"/>
    </location>
</feature>
<feature type="region of interest" description="Disordered" evidence="1">
    <location>
        <begin position="1"/>
        <end position="22"/>
    </location>
</feature>
<dbReference type="RefSeq" id="WP_203710864.1">
    <property type="nucleotide sequence ID" value="NZ_BONE01000005.1"/>
</dbReference>
<accession>A0ABQ4CJ86</accession>
<name>A0ABQ4CJ86_9ACTN</name>
<dbReference type="EMBL" id="BONE01000005">
    <property type="protein sequence ID" value="GIF71372.1"/>
    <property type="molecule type" value="Genomic_DNA"/>
</dbReference>
<evidence type="ECO:0000256" key="1">
    <source>
        <dbReference type="SAM" id="MobiDB-lite"/>
    </source>
</evidence>
<organism evidence="3 4">
    <name type="scientific">Asanoa siamensis</name>
    <dbReference type="NCBI Taxonomy" id="926357"/>
    <lineage>
        <taxon>Bacteria</taxon>
        <taxon>Bacillati</taxon>
        <taxon>Actinomycetota</taxon>
        <taxon>Actinomycetes</taxon>
        <taxon>Micromonosporales</taxon>
        <taxon>Micromonosporaceae</taxon>
        <taxon>Asanoa</taxon>
    </lineage>
</organism>
<dbReference type="Proteomes" id="UP000604117">
    <property type="component" value="Unassembled WGS sequence"/>
</dbReference>
<keyword evidence="4" id="KW-1185">Reference proteome</keyword>
<evidence type="ECO:0000313" key="4">
    <source>
        <dbReference type="Proteomes" id="UP000604117"/>
    </source>
</evidence>
<sequence length="133" mass="13901">MAAPACLPARRGPAERRPPRAGQPDFATVLGTYATLSALVLASSLLTVWFRLRHRLPAMARTVLAMALLLPLAGVIATPITMAFAATVNYSTALPVVAVEFALFGGILAGAVVLARRWALRPWIAGLSTAAPA</sequence>
<keyword evidence="2" id="KW-0472">Membrane</keyword>
<keyword evidence="2" id="KW-0812">Transmembrane</keyword>
<protein>
    <submittedName>
        <fullName evidence="3">Uncharacterized protein</fullName>
    </submittedName>
</protein>
<feature type="transmembrane region" description="Helical" evidence="2">
    <location>
        <begin position="26"/>
        <end position="50"/>
    </location>
</feature>
<keyword evidence="2" id="KW-1133">Transmembrane helix</keyword>
<feature type="transmembrane region" description="Helical" evidence="2">
    <location>
        <begin position="92"/>
        <end position="115"/>
    </location>
</feature>
<comment type="caution">
    <text evidence="3">The sequence shown here is derived from an EMBL/GenBank/DDBJ whole genome shotgun (WGS) entry which is preliminary data.</text>
</comment>
<evidence type="ECO:0000256" key="2">
    <source>
        <dbReference type="SAM" id="Phobius"/>
    </source>
</evidence>
<reference evidence="3 4" key="1">
    <citation type="submission" date="2021-01" db="EMBL/GenBank/DDBJ databases">
        <title>Whole genome shotgun sequence of Asanoa siamensis NBRC 107932.</title>
        <authorList>
            <person name="Komaki H."/>
            <person name="Tamura T."/>
        </authorList>
    </citation>
    <scope>NUCLEOTIDE SEQUENCE [LARGE SCALE GENOMIC DNA]</scope>
    <source>
        <strain evidence="3 4">NBRC 107932</strain>
    </source>
</reference>
<gene>
    <name evidence="3" type="ORF">Asi02nite_08900</name>
</gene>
<evidence type="ECO:0000313" key="3">
    <source>
        <dbReference type="EMBL" id="GIF71372.1"/>
    </source>
</evidence>